<name>A0ABQ3L1A5_9PSEU</name>
<organism evidence="3 4">
    <name type="scientific">Amycolatopsis bullii</name>
    <dbReference type="NCBI Taxonomy" id="941987"/>
    <lineage>
        <taxon>Bacteria</taxon>
        <taxon>Bacillati</taxon>
        <taxon>Actinomycetota</taxon>
        <taxon>Actinomycetes</taxon>
        <taxon>Pseudonocardiales</taxon>
        <taxon>Pseudonocardiaceae</taxon>
        <taxon>Amycolatopsis</taxon>
    </lineage>
</organism>
<evidence type="ECO:0000313" key="3">
    <source>
        <dbReference type="EMBL" id="GHG51732.1"/>
    </source>
</evidence>
<proteinExistence type="predicted"/>
<protein>
    <recommendedName>
        <fullName evidence="5">Serine/threonine protein kinase</fullName>
    </recommendedName>
</protein>
<sequence length="202" mass="20760">MPAAAPSARAPQYSQAAAKPDNKRKYALFAGAGAAVVVVAVIVFLVLNSGNGGSGGNQTAQTPGNQPTTGHSSTKPSSPSSSAAPADLDRTPSDGKISDYGSAGRLLTDRFYANPAGNWTLLTPAAQQVYGTEQDFQAYWSGKSVPAYRNARADSGGANADGSITINMDINGQSRRPFRIVLVGGQMLIDSNTKLEGPSAGQ</sequence>
<dbReference type="Proteomes" id="UP000649955">
    <property type="component" value="Unassembled WGS sequence"/>
</dbReference>
<keyword evidence="2" id="KW-1133">Transmembrane helix</keyword>
<evidence type="ECO:0000313" key="4">
    <source>
        <dbReference type="Proteomes" id="UP000649955"/>
    </source>
</evidence>
<evidence type="ECO:0000256" key="1">
    <source>
        <dbReference type="SAM" id="MobiDB-lite"/>
    </source>
</evidence>
<dbReference type="EMBL" id="BNAW01000105">
    <property type="protein sequence ID" value="GHG51732.1"/>
    <property type="molecule type" value="Genomic_DNA"/>
</dbReference>
<comment type="caution">
    <text evidence="3">The sequence shown here is derived from an EMBL/GenBank/DDBJ whole genome shotgun (WGS) entry which is preliminary data.</text>
</comment>
<keyword evidence="2" id="KW-0472">Membrane</keyword>
<gene>
    <name evidence="3" type="ORF">GCM10017567_88090</name>
</gene>
<feature type="compositionally biased region" description="Low complexity" evidence="1">
    <location>
        <begin position="72"/>
        <end position="86"/>
    </location>
</feature>
<feature type="compositionally biased region" description="Basic and acidic residues" evidence="1">
    <location>
        <begin position="87"/>
        <end position="97"/>
    </location>
</feature>
<evidence type="ECO:0000256" key="2">
    <source>
        <dbReference type="SAM" id="Phobius"/>
    </source>
</evidence>
<keyword evidence="2" id="KW-0812">Transmembrane</keyword>
<reference evidence="4" key="1">
    <citation type="journal article" date="2019" name="Int. J. Syst. Evol. Microbiol.">
        <title>The Global Catalogue of Microorganisms (GCM) 10K type strain sequencing project: providing services to taxonomists for standard genome sequencing and annotation.</title>
        <authorList>
            <consortium name="The Broad Institute Genomics Platform"/>
            <consortium name="The Broad Institute Genome Sequencing Center for Infectious Disease"/>
            <person name="Wu L."/>
            <person name="Ma J."/>
        </authorList>
    </citation>
    <scope>NUCLEOTIDE SEQUENCE [LARGE SCALE GENOMIC DNA]</scope>
    <source>
        <strain evidence="4">CGMCC 4.7680</strain>
    </source>
</reference>
<evidence type="ECO:0008006" key="5">
    <source>
        <dbReference type="Google" id="ProtNLM"/>
    </source>
</evidence>
<feature type="transmembrane region" description="Helical" evidence="2">
    <location>
        <begin position="26"/>
        <end position="47"/>
    </location>
</feature>
<feature type="compositionally biased region" description="Polar residues" evidence="1">
    <location>
        <begin position="58"/>
        <end position="71"/>
    </location>
</feature>
<keyword evidence="4" id="KW-1185">Reference proteome</keyword>
<feature type="region of interest" description="Disordered" evidence="1">
    <location>
        <begin position="53"/>
        <end position="100"/>
    </location>
</feature>
<accession>A0ABQ3L1A5</accession>